<dbReference type="Proteomes" id="UP000017248">
    <property type="component" value="Unassembled WGS sequence"/>
</dbReference>
<accession>U6F4W7</accession>
<organism evidence="1 2">
    <name type="scientific">Lactobacillus helveticus CIRM-BIA 951</name>
    <dbReference type="NCBI Taxonomy" id="1226334"/>
    <lineage>
        <taxon>Bacteria</taxon>
        <taxon>Bacillati</taxon>
        <taxon>Bacillota</taxon>
        <taxon>Bacilli</taxon>
        <taxon>Lactobacillales</taxon>
        <taxon>Lactobacillaceae</taxon>
        <taxon>Lactobacillus</taxon>
    </lineage>
</organism>
<dbReference type="HOGENOM" id="CLU_3434984_0_0_9"/>
<protein>
    <submittedName>
        <fullName evidence="1">Uncharacterized protein</fullName>
    </submittedName>
</protein>
<evidence type="ECO:0000313" key="2">
    <source>
        <dbReference type="Proteomes" id="UP000017248"/>
    </source>
</evidence>
<keyword evidence="2" id="KW-1185">Reference proteome</keyword>
<name>U6F4W7_LACHE</name>
<dbReference type="EMBL" id="CBUK010000164">
    <property type="protein sequence ID" value="CDI59202.1"/>
    <property type="molecule type" value="Genomic_DNA"/>
</dbReference>
<comment type="caution">
    <text evidence="1">The sequence shown here is derived from an EMBL/GenBank/DDBJ whole genome shotgun (WGS) entry which is preliminary data.</text>
</comment>
<evidence type="ECO:0000313" key="1">
    <source>
        <dbReference type="EMBL" id="CDI59202.1"/>
    </source>
</evidence>
<reference evidence="1" key="1">
    <citation type="submission" date="2013-09" db="EMBL/GenBank/DDBJ databases">
        <title>Draft Genome Sequence of five Lactobacillus helveticus strains CIRM-BIA 101T, 103, 104, 951 and 953 isolated from milk product.</title>
        <authorList>
            <person name="Valence F."/>
            <person name="Chuat V."/>
            <person name="Ma L."/>
            <person name="Creno S."/>
            <person name="Falentin H."/>
            <person name="Lortal S."/>
            <person name="Bizet C."/>
            <person name="Clermont D."/>
            <person name="Loux V."/>
            <person name="Bouchier C."/>
            <person name="Cousin S."/>
        </authorList>
    </citation>
    <scope>NUCLEOTIDE SEQUENCE [LARGE SCALE GENOMIC DNA]</scope>
    <source>
        <strain evidence="1">CIRM-BIA 951</strain>
    </source>
</reference>
<sequence length="14" mass="1551">MKSRKILTALFTAA</sequence>
<proteinExistence type="predicted"/>
<gene>
    <name evidence="1" type="ORF">LHCIRMBIA951_00404</name>
</gene>